<protein>
    <recommendedName>
        <fullName evidence="3">Integrase</fullName>
    </recommendedName>
</protein>
<comment type="caution">
    <text evidence="1">The sequence shown here is derived from an EMBL/GenBank/DDBJ whole genome shotgun (WGS) entry which is preliminary data.</text>
</comment>
<dbReference type="Proteomes" id="UP001589793">
    <property type="component" value="Unassembled WGS sequence"/>
</dbReference>
<accession>A0ABV6R9A1</accession>
<evidence type="ECO:0000313" key="1">
    <source>
        <dbReference type="EMBL" id="MFC0673571.1"/>
    </source>
</evidence>
<proteinExistence type="predicted"/>
<name>A0ABV6R9A1_9MICO</name>
<organism evidence="1 2">
    <name type="scientific">Brachybacterium hainanense</name>
    <dbReference type="NCBI Taxonomy" id="1541174"/>
    <lineage>
        <taxon>Bacteria</taxon>
        <taxon>Bacillati</taxon>
        <taxon>Actinomycetota</taxon>
        <taxon>Actinomycetes</taxon>
        <taxon>Micrococcales</taxon>
        <taxon>Dermabacteraceae</taxon>
        <taxon>Brachybacterium</taxon>
    </lineage>
</organism>
<evidence type="ECO:0000313" key="2">
    <source>
        <dbReference type="Proteomes" id="UP001589793"/>
    </source>
</evidence>
<keyword evidence="2" id="KW-1185">Reference proteome</keyword>
<gene>
    <name evidence="1" type="ORF">ACFFF6_06340</name>
</gene>
<dbReference type="EMBL" id="JBHLSV010000005">
    <property type="protein sequence ID" value="MFC0673571.1"/>
    <property type="molecule type" value="Genomic_DNA"/>
</dbReference>
<dbReference type="RefSeq" id="WP_376979233.1">
    <property type="nucleotide sequence ID" value="NZ_JBHLSV010000005.1"/>
</dbReference>
<sequence length="120" mass="13387">MTATIETRTWINPLTGREELDGYYITWTEEGVTRTTGMARREDAENFVAGLELGLTATEAGRYNRHGADAASDAQKALIVKLERQHGIPQNLEGSVAIPPLHRMTKSDASWYIDQLKRNA</sequence>
<evidence type="ECO:0008006" key="3">
    <source>
        <dbReference type="Google" id="ProtNLM"/>
    </source>
</evidence>
<reference evidence="1 2" key="1">
    <citation type="submission" date="2024-09" db="EMBL/GenBank/DDBJ databases">
        <authorList>
            <person name="Sun Q."/>
            <person name="Mori K."/>
        </authorList>
    </citation>
    <scope>NUCLEOTIDE SEQUENCE [LARGE SCALE GENOMIC DNA]</scope>
    <source>
        <strain evidence="1 2">CICC 10874</strain>
    </source>
</reference>